<name>A0A4V2K7V0_9APHY</name>
<proteinExistence type="predicted"/>
<keyword evidence="2" id="KW-1185">Reference proteome</keyword>
<evidence type="ECO:0000313" key="1">
    <source>
        <dbReference type="EMBL" id="TBU57538.1"/>
    </source>
</evidence>
<dbReference type="AlphaFoldDB" id="A0A4V2K7V0"/>
<accession>A0A4V2K7V0</accession>
<gene>
    <name evidence="1" type="ORF">BD310DRAFT_880731</name>
</gene>
<evidence type="ECO:0000313" key="2">
    <source>
        <dbReference type="Proteomes" id="UP000292082"/>
    </source>
</evidence>
<sequence>MTNTTLRTIALTCSQLCPRSLFVLYTKVVLRSTKQLVKFYDAVQAQPHLQPVVRSLSFPWNDFSPFPLLSILHGLRHVAFDRISSVIGDDVQLPLSTLVHDRRLATSIRSISIRNAIFPTQTTFLDFLSNFPSIENLTCEYVAIQSRLPIPLEKVDLMCGVKLRSLHILRYVSEDITELLVHMVQSVDTSTNANGEHTGLCIVLSPSRISHTTQRQIRSIIYASRTPPVLLNMVDTGSE</sequence>
<protein>
    <recommendedName>
        <fullName evidence="3">F-box domain-containing protein</fullName>
    </recommendedName>
</protein>
<evidence type="ECO:0008006" key="3">
    <source>
        <dbReference type="Google" id="ProtNLM"/>
    </source>
</evidence>
<dbReference type="EMBL" id="ML145136">
    <property type="protein sequence ID" value="TBU57538.1"/>
    <property type="molecule type" value="Genomic_DNA"/>
</dbReference>
<reference evidence="1 2" key="1">
    <citation type="submission" date="2019-01" db="EMBL/GenBank/DDBJ databases">
        <title>Draft genome sequences of three monokaryotic isolates of the white-rot basidiomycete fungus Dichomitus squalens.</title>
        <authorList>
            <consortium name="DOE Joint Genome Institute"/>
            <person name="Lopez S.C."/>
            <person name="Andreopoulos B."/>
            <person name="Pangilinan J."/>
            <person name="Lipzen A."/>
            <person name="Riley R."/>
            <person name="Ahrendt S."/>
            <person name="Ng V."/>
            <person name="Barry K."/>
            <person name="Daum C."/>
            <person name="Grigoriev I.V."/>
            <person name="Hilden K.S."/>
            <person name="Makela M.R."/>
            <person name="de Vries R.P."/>
        </authorList>
    </citation>
    <scope>NUCLEOTIDE SEQUENCE [LARGE SCALE GENOMIC DNA]</scope>
    <source>
        <strain evidence="1 2">CBS 464.89</strain>
    </source>
</reference>
<organism evidence="1 2">
    <name type="scientific">Dichomitus squalens</name>
    <dbReference type="NCBI Taxonomy" id="114155"/>
    <lineage>
        <taxon>Eukaryota</taxon>
        <taxon>Fungi</taxon>
        <taxon>Dikarya</taxon>
        <taxon>Basidiomycota</taxon>
        <taxon>Agaricomycotina</taxon>
        <taxon>Agaricomycetes</taxon>
        <taxon>Polyporales</taxon>
        <taxon>Polyporaceae</taxon>
        <taxon>Dichomitus</taxon>
    </lineage>
</organism>
<dbReference type="Proteomes" id="UP000292082">
    <property type="component" value="Unassembled WGS sequence"/>
</dbReference>